<feature type="domain" description="Putative zinc-finger" evidence="4">
    <location>
        <begin position="3"/>
        <end position="37"/>
    </location>
</feature>
<keyword evidence="3" id="KW-0472">Membrane</keyword>
<dbReference type="InterPro" id="IPR041916">
    <property type="entry name" value="Anti_sigma_zinc_sf"/>
</dbReference>
<dbReference type="EMBL" id="JBBMFM010000133">
    <property type="protein sequence ID" value="MEQ2427887.1"/>
    <property type="molecule type" value="Genomic_DNA"/>
</dbReference>
<organism evidence="5 6">
    <name type="scientific">Enterocloster hominis</name>
    <name type="common">ex Hitch et al. 2024</name>
    <dbReference type="NCBI Taxonomy" id="1917870"/>
    <lineage>
        <taxon>Bacteria</taxon>
        <taxon>Bacillati</taxon>
        <taxon>Bacillota</taxon>
        <taxon>Clostridia</taxon>
        <taxon>Lachnospirales</taxon>
        <taxon>Lachnospiraceae</taxon>
        <taxon>Enterocloster</taxon>
    </lineage>
</organism>
<dbReference type="Pfam" id="PF13490">
    <property type="entry name" value="zf-HC2"/>
    <property type="match status" value="1"/>
</dbReference>
<reference evidence="5 6" key="1">
    <citation type="submission" date="2024-03" db="EMBL/GenBank/DDBJ databases">
        <title>Human intestinal bacterial collection.</title>
        <authorList>
            <person name="Pauvert C."/>
            <person name="Hitch T.C.A."/>
            <person name="Clavel T."/>
        </authorList>
    </citation>
    <scope>NUCLEOTIDE SEQUENCE [LARGE SCALE GENOMIC DNA]</scope>
    <source>
        <strain evidence="5 6">CLA-SR-H021</strain>
    </source>
</reference>
<evidence type="ECO:0000256" key="2">
    <source>
        <dbReference type="ARBA" id="ARBA00024438"/>
    </source>
</evidence>
<gene>
    <name evidence="5" type="ORF">WMQ36_23265</name>
</gene>
<keyword evidence="6" id="KW-1185">Reference proteome</keyword>
<evidence type="ECO:0000259" key="4">
    <source>
        <dbReference type="Pfam" id="PF13490"/>
    </source>
</evidence>
<dbReference type="Gene3D" id="1.10.10.1320">
    <property type="entry name" value="Anti-sigma factor, zinc-finger domain"/>
    <property type="match status" value="1"/>
</dbReference>
<evidence type="ECO:0000313" key="6">
    <source>
        <dbReference type="Proteomes" id="UP001454086"/>
    </source>
</evidence>
<sequence length="117" mass="13467">MTCREAERLVMPYINGSITDEELEEFLKHIEGCGECREELEIYFTVDVGIRQLDEGTGTYNIKGALETALELSRQRIHTLMLLKTARYAVNTLCFWALLMILVLQFRMWGQSGFLGL</sequence>
<comment type="similarity">
    <text evidence="1">Belongs to the zinc-associated anti-sigma factor (ZAS) superfamily. Anti-sigma-W factor family.</text>
</comment>
<proteinExistence type="inferred from homology"/>
<name>A0ABV1DDY4_9FIRM</name>
<accession>A0ABV1DDY4</accession>
<keyword evidence="3" id="KW-1133">Transmembrane helix</keyword>
<keyword evidence="3" id="KW-0812">Transmembrane</keyword>
<evidence type="ECO:0000313" key="5">
    <source>
        <dbReference type="EMBL" id="MEQ2427887.1"/>
    </source>
</evidence>
<dbReference type="Proteomes" id="UP001454086">
    <property type="component" value="Unassembled WGS sequence"/>
</dbReference>
<dbReference type="InterPro" id="IPR027383">
    <property type="entry name" value="Znf_put"/>
</dbReference>
<comment type="caution">
    <text evidence="5">The sequence shown here is derived from an EMBL/GenBank/DDBJ whole genome shotgun (WGS) entry which is preliminary data.</text>
</comment>
<protein>
    <recommendedName>
        <fullName evidence="2">Anti-sigma-W factor RsiW</fullName>
    </recommendedName>
</protein>
<evidence type="ECO:0000256" key="1">
    <source>
        <dbReference type="ARBA" id="ARBA00024353"/>
    </source>
</evidence>
<feature type="transmembrane region" description="Helical" evidence="3">
    <location>
        <begin position="88"/>
        <end position="109"/>
    </location>
</feature>
<dbReference type="RefSeq" id="WP_008716127.1">
    <property type="nucleotide sequence ID" value="NZ_JAJFDX010000005.1"/>
</dbReference>
<evidence type="ECO:0000256" key="3">
    <source>
        <dbReference type="SAM" id="Phobius"/>
    </source>
</evidence>